<dbReference type="PANTHER" id="PTHR45431:SF3">
    <property type="entry name" value="RHODANESE-LIKE DOMAIN-CONTAINING PROTEIN 15, CHLOROPLASTIC"/>
    <property type="match status" value="1"/>
</dbReference>
<proteinExistence type="predicted"/>
<accession>A0AAE6IY44</accession>
<organism evidence="2 3">
    <name type="scientific">Campylobacter fetus subsp. venerealis NCTC 10354</name>
    <dbReference type="NCBI Taxonomy" id="983328"/>
    <lineage>
        <taxon>Bacteria</taxon>
        <taxon>Pseudomonadati</taxon>
        <taxon>Campylobacterota</taxon>
        <taxon>Epsilonproteobacteria</taxon>
        <taxon>Campylobacterales</taxon>
        <taxon>Campylobacteraceae</taxon>
        <taxon>Campylobacter</taxon>
        <taxon>Campylobacter fetus subsp. venerealis bv. venerealis</taxon>
    </lineage>
</organism>
<reference evidence="2 3" key="1">
    <citation type="submission" date="2019-08" db="EMBL/GenBank/DDBJ databases">
        <title>Complete genomes of the Campylobacter fetus subsp. venerealis, Campylobacter lari subsp. concheus, Campylobacter sputorum bv. sputorum and Campylobacter volucris type strains.</title>
        <authorList>
            <person name="Miller W.G."/>
            <person name="Yee E."/>
        </authorList>
    </citation>
    <scope>NUCLEOTIDE SEQUENCE [LARGE SCALE GENOMIC DNA]</scope>
    <source>
        <strain evidence="2 3">NCTC 10354</strain>
    </source>
</reference>
<dbReference type="Pfam" id="PF00581">
    <property type="entry name" value="Rhodanese"/>
    <property type="match status" value="1"/>
</dbReference>
<dbReference type="PANTHER" id="PTHR45431">
    <property type="entry name" value="RHODANESE-LIKE DOMAIN-CONTAINING PROTEIN 15, CHLOROPLASTIC"/>
    <property type="match status" value="1"/>
</dbReference>
<gene>
    <name evidence="2" type="ORF">CFVT_0509</name>
</gene>
<dbReference type="GeneID" id="61064328"/>
<sequence>MNIPNENIVDIRLPSEWMEYGILEGSKLITYENASGKINPMFVRLVEQHFKKDDEFYLMCATAKRSKAALKLLQNNGFKNVKEIKGGAYYYEKMGAKFEKFAL</sequence>
<dbReference type="PROSITE" id="PS50206">
    <property type="entry name" value="RHODANESE_3"/>
    <property type="match status" value="1"/>
</dbReference>
<dbReference type="SUPFAM" id="SSF52821">
    <property type="entry name" value="Rhodanese/Cell cycle control phosphatase"/>
    <property type="match status" value="1"/>
</dbReference>
<dbReference type="EMBL" id="CP043435">
    <property type="protein sequence ID" value="QEL44486.1"/>
    <property type="molecule type" value="Genomic_DNA"/>
</dbReference>
<dbReference type="AlphaFoldDB" id="A0AAE6IY44"/>
<dbReference type="RefSeq" id="WP_002848697.1">
    <property type="nucleotide sequence ID" value="NZ_CP043435.1"/>
</dbReference>
<evidence type="ECO:0000313" key="2">
    <source>
        <dbReference type="EMBL" id="QEL44486.1"/>
    </source>
</evidence>
<dbReference type="InterPro" id="IPR001763">
    <property type="entry name" value="Rhodanese-like_dom"/>
</dbReference>
<dbReference type="Gene3D" id="3.40.250.10">
    <property type="entry name" value="Rhodanese-like domain"/>
    <property type="match status" value="1"/>
</dbReference>
<protein>
    <submittedName>
        <fullName evidence="2">Rhodanese-related sulfurtransferase</fullName>
    </submittedName>
</protein>
<dbReference type="CDD" id="cd00158">
    <property type="entry name" value="RHOD"/>
    <property type="match status" value="1"/>
</dbReference>
<feature type="domain" description="Rhodanese" evidence="1">
    <location>
        <begin position="2"/>
        <end position="100"/>
    </location>
</feature>
<dbReference type="InterPro" id="IPR036873">
    <property type="entry name" value="Rhodanese-like_dom_sf"/>
</dbReference>
<evidence type="ECO:0000259" key="1">
    <source>
        <dbReference type="PROSITE" id="PS50206"/>
    </source>
</evidence>
<name>A0AAE6IY44_CAMFE</name>
<dbReference type="InterPro" id="IPR052367">
    <property type="entry name" value="Thiosulfate_ST/Rhodanese-like"/>
</dbReference>
<dbReference type="Proteomes" id="UP000322035">
    <property type="component" value="Chromosome"/>
</dbReference>
<evidence type="ECO:0000313" key="3">
    <source>
        <dbReference type="Proteomes" id="UP000322035"/>
    </source>
</evidence>